<dbReference type="HOGENOM" id="CLU_026407_0_0_1"/>
<feature type="region of interest" description="Disordered" evidence="1">
    <location>
        <begin position="283"/>
        <end position="328"/>
    </location>
</feature>
<gene>
    <name evidence="2" type="ORF">AMTR_s00021p00169740</name>
</gene>
<feature type="compositionally biased region" description="Basic and acidic residues" evidence="1">
    <location>
        <begin position="452"/>
        <end position="470"/>
    </location>
</feature>
<proteinExistence type="predicted"/>
<keyword evidence="3" id="KW-1185">Reference proteome</keyword>
<feature type="region of interest" description="Disordered" evidence="1">
    <location>
        <begin position="1"/>
        <end position="67"/>
    </location>
</feature>
<feature type="compositionally biased region" description="Basic residues" evidence="1">
    <location>
        <begin position="57"/>
        <end position="66"/>
    </location>
</feature>
<dbReference type="KEGG" id="atr:18442230"/>
<protein>
    <submittedName>
        <fullName evidence="2">Uncharacterized protein</fullName>
    </submittedName>
</protein>
<dbReference type="OMA" id="FRIMVNR"/>
<accession>W1PVC4</accession>
<reference evidence="3" key="1">
    <citation type="journal article" date="2013" name="Science">
        <title>The Amborella genome and the evolution of flowering plants.</title>
        <authorList>
            <consortium name="Amborella Genome Project"/>
        </authorList>
    </citation>
    <scope>NUCLEOTIDE SEQUENCE [LARGE SCALE GENOMIC DNA]</scope>
</reference>
<dbReference type="PANTHER" id="PTHR35120:SF2">
    <property type="entry name" value="AMINOTRANSFERASE-LIKE PLANT MOBILE DOMAIN-CONTAINING PROTEIN"/>
    <property type="match status" value="1"/>
</dbReference>
<dbReference type="STRING" id="13333.W1PVC4"/>
<name>W1PVC4_AMBTC</name>
<dbReference type="Proteomes" id="UP000017836">
    <property type="component" value="Unassembled WGS sequence"/>
</dbReference>
<sequence length="673" mass="77533">MRTRRNPHRAPNPPNPDPLMEADANEPSSPCASPLPESEPRPITQSPVTPTTIVPRKGGKKRKKLNREKMAAVQKKFEVLRVVLQPIPFTRSQTIDVEKHQSLFKRLGLYEFALLELDQTIDSEILAHFIAGYDPPNRLSLVKGVRVKVSRPELARALSLPVKSLKNPSDNSESTEKVSEEERAVLSELMSNWMFLHDDDTCMIMPDEMTKAEGFLREGEPEKINWANLVWAMAEKELLEWPKLEKCFYASHFQLLIKSQKPDLFKEEGAQEEELEAVKEGEIEEQAKEEEGALPEKLTDHADEERKEVAEPVNEENHEMDGDDHSEWPMDTHDAPGVSIRDQCFKPCDLNRDLGLSKHNAGKELEDEPEIRVSLGLQSCKFSDLERMASAELMSSMENQMTFGLPSHIMNSTAGVENNGNLLHDSMPFPCKREMDDSPPIGHGESHMPFPCKRERDDSPRMAHGEPHKKMRMESHWDSITMDYNAMFDQAQCFLERCRMLHAEKEEAHANTQMRFEHELRQREYVIESLTRNKIEEQQNKEAEFRQLNFELYVVTNLARGYKKSLEDTRNAFAEYRRKCAQPEEPVYRDAGKGGVVLSTDELLKLQLERERERREILSSLKDKANSFLQEWESRSKLLLDLLDSKDDRLSRLVGEVRDLKDKLVKSCTMEVQ</sequence>
<evidence type="ECO:0000256" key="1">
    <source>
        <dbReference type="SAM" id="MobiDB-lite"/>
    </source>
</evidence>
<feature type="compositionally biased region" description="Polar residues" evidence="1">
    <location>
        <begin position="43"/>
        <end position="52"/>
    </location>
</feature>
<dbReference type="EMBL" id="KI392560">
    <property type="protein sequence ID" value="ERN13982.1"/>
    <property type="molecule type" value="Genomic_DNA"/>
</dbReference>
<dbReference type="PANTHER" id="PTHR35120">
    <property type="entry name" value="HISTONE ACETYLTRANSFERASE KAT6B-LIKE"/>
    <property type="match status" value="1"/>
</dbReference>
<evidence type="ECO:0000313" key="2">
    <source>
        <dbReference type="EMBL" id="ERN13982.1"/>
    </source>
</evidence>
<dbReference type="eggNOG" id="ENOG502QR7V">
    <property type="taxonomic scope" value="Eukaryota"/>
</dbReference>
<organism evidence="2 3">
    <name type="scientific">Amborella trichopoda</name>
    <dbReference type="NCBI Taxonomy" id="13333"/>
    <lineage>
        <taxon>Eukaryota</taxon>
        <taxon>Viridiplantae</taxon>
        <taxon>Streptophyta</taxon>
        <taxon>Embryophyta</taxon>
        <taxon>Tracheophyta</taxon>
        <taxon>Spermatophyta</taxon>
        <taxon>Magnoliopsida</taxon>
        <taxon>Amborellales</taxon>
        <taxon>Amborellaceae</taxon>
        <taxon>Amborella</taxon>
    </lineage>
</organism>
<feature type="compositionally biased region" description="Basic and acidic residues" evidence="1">
    <location>
        <begin position="297"/>
        <end position="328"/>
    </location>
</feature>
<dbReference type="Gramene" id="ERN13982">
    <property type="protein sequence ID" value="ERN13982"/>
    <property type="gene ID" value="AMTR_s00021p00169740"/>
</dbReference>
<evidence type="ECO:0000313" key="3">
    <source>
        <dbReference type="Proteomes" id="UP000017836"/>
    </source>
</evidence>
<dbReference type="OrthoDB" id="1935530at2759"/>
<dbReference type="AlphaFoldDB" id="W1PVC4"/>
<feature type="region of interest" description="Disordered" evidence="1">
    <location>
        <begin position="442"/>
        <end position="470"/>
    </location>
</feature>